<dbReference type="AlphaFoldDB" id="A0A7W7S7J3"/>
<evidence type="ECO:0000256" key="1">
    <source>
        <dbReference type="SAM" id="MobiDB-lite"/>
    </source>
</evidence>
<dbReference type="RefSeq" id="WP_184925801.1">
    <property type="nucleotide sequence ID" value="NZ_JACHJR010000001.1"/>
</dbReference>
<feature type="compositionally biased region" description="Basic residues" evidence="1">
    <location>
        <begin position="1"/>
        <end position="10"/>
    </location>
</feature>
<keyword evidence="3" id="KW-1185">Reference proteome</keyword>
<dbReference type="EMBL" id="JACHJR010000001">
    <property type="protein sequence ID" value="MBB4945137.1"/>
    <property type="molecule type" value="Genomic_DNA"/>
</dbReference>
<dbReference type="Proteomes" id="UP000573327">
    <property type="component" value="Unassembled WGS sequence"/>
</dbReference>
<accession>A0A7W7S7J3</accession>
<protein>
    <submittedName>
        <fullName evidence="2">Uncharacterized protein</fullName>
    </submittedName>
</protein>
<gene>
    <name evidence="2" type="ORF">F4556_000672</name>
</gene>
<reference evidence="2 3" key="1">
    <citation type="submission" date="2020-08" db="EMBL/GenBank/DDBJ databases">
        <title>Sequencing the genomes of 1000 actinobacteria strains.</title>
        <authorList>
            <person name="Klenk H.-P."/>
        </authorList>
    </citation>
    <scope>NUCLEOTIDE SEQUENCE [LARGE SCALE GENOMIC DNA]</scope>
    <source>
        <strain evidence="2 3">DSM 44786</strain>
    </source>
</reference>
<proteinExistence type="predicted"/>
<name>A0A7W7S7J3_9ACTN</name>
<sequence>MKGLDRRHRSSSGAEKSYAYTGHNFLATQTTRQGEHSLTERTECGVLAGKSFDDQPANWLRRAGW</sequence>
<comment type="caution">
    <text evidence="2">The sequence shown here is derived from an EMBL/GenBank/DDBJ whole genome shotgun (WGS) entry which is preliminary data.</text>
</comment>
<evidence type="ECO:0000313" key="2">
    <source>
        <dbReference type="EMBL" id="MBB4945137.1"/>
    </source>
</evidence>
<organism evidence="2 3">
    <name type="scientific">Kitasatospora gansuensis</name>
    <dbReference type="NCBI Taxonomy" id="258050"/>
    <lineage>
        <taxon>Bacteria</taxon>
        <taxon>Bacillati</taxon>
        <taxon>Actinomycetota</taxon>
        <taxon>Actinomycetes</taxon>
        <taxon>Kitasatosporales</taxon>
        <taxon>Streptomycetaceae</taxon>
        <taxon>Kitasatospora</taxon>
    </lineage>
</organism>
<feature type="region of interest" description="Disordered" evidence="1">
    <location>
        <begin position="1"/>
        <end position="22"/>
    </location>
</feature>
<evidence type="ECO:0000313" key="3">
    <source>
        <dbReference type="Proteomes" id="UP000573327"/>
    </source>
</evidence>